<reference evidence="2" key="1">
    <citation type="submission" date="2021-11" db="EMBL/GenBank/DDBJ databases">
        <authorList>
            <person name="Rodrigo-Torres L."/>
            <person name="Arahal R. D."/>
            <person name="Lucena T."/>
        </authorList>
    </citation>
    <scope>NUCLEOTIDE SEQUENCE</scope>
    <source>
        <strain evidence="2">CECT 7928</strain>
    </source>
</reference>
<evidence type="ECO:0000313" key="2">
    <source>
        <dbReference type="EMBL" id="CAH0541199.1"/>
    </source>
</evidence>
<sequence>MDKSLITLALASLFLVGCSSNDAPLGSTVNSLIQAQTYDPDAAKNNLEIITSGNGERLENVYQTYTSAKEVELEGTSSQVLEESSN</sequence>
<dbReference type="Proteomes" id="UP000838748">
    <property type="component" value="Unassembled WGS sequence"/>
</dbReference>
<feature type="chain" id="PRO_5045510796" description="Lipoprotein" evidence="1">
    <location>
        <begin position="23"/>
        <end position="86"/>
    </location>
</feature>
<evidence type="ECO:0000256" key="1">
    <source>
        <dbReference type="SAM" id="SignalP"/>
    </source>
</evidence>
<keyword evidence="1" id="KW-0732">Signal</keyword>
<dbReference type="EMBL" id="CAKLDM010000002">
    <property type="protein sequence ID" value="CAH0541199.1"/>
    <property type="molecule type" value="Genomic_DNA"/>
</dbReference>
<feature type="signal peptide" evidence="1">
    <location>
        <begin position="1"/>
        <end position="22"/>
    </location>
</feature>
<gene>
    <name evidence="2" type="ORF">VMF7928_03445</name>
</gene>
<evidence type="ECO:0008006" key="4">
    <source>
        <dbReference type="Google" id="ProtNLM"/>
    </source>
</evidence>
<protein>
    <recommendedName>
        <fullName evidence="4">Lipoprotein</fullName>
    </recommendedName>
</protein>
<proteinExistence type="predicted"/>
<keyword evidence="3" id="KW-1185">Reference proteome</keyword>
<dbReference type="PROSITE" id="PS51257">
    <property type="entry name" value="PROKAR_LIPOPROTEIN"/>
    <property type="match status" value="1"/>
</dbReference>
<organism evidence="2 3">
    <name type="scientific">Vibrio marisflavi CECT 7928</name>
    <dbReference type="NCBI Taxonomy" id="634439"/>
    <lineage>
        <taxon>Bacteria</taxon>
        <taxon>Pseudomonadati</taxon>
        <taxon>Pseudomonadota</taxon>
        <taxon>Gammaproteobacteria</taxon>
        <taxon>Vibrionales</taxon>
        <taxon>Vibrionaceae</taxon>
        <taxon>Vibrio</taxon>
    </lineage>
</organism>
<dbReference type="RefSeq" id="WP_237362923.1">
    <property type="nucleotide sequence ID" value="NZ_CAKLDM010000002.1"/>
</dbReference>
<name>A0ABM9A7P2_9VIBR</name>
<comment type="caution">
    <text evidence="2">The sequence shown here is derived from an EMBL/GenBank/DDBJ whole genome shotgun (WGS) entry which is preliminary data.</text>
</comment>
<accession>A0ABM9A7P2</accession>
<evidence type="ECO:0000313" key="3">
    <source>
        <dbReference type="Proteomes" id="UP000838748"/>
    </source>
</evidence>